<evidence type="ECO:0000256" key="2">
    <source>
        <dbReference type="ARBA" id="ARBA00023098"/>
    </source>
</evidence>
<dbReference type="InterPro" id="IPR043064">
    <property type="entry name" value="FcoT_ThioEstase_Rv0098-like_sf"/>
</dbReference>
<comment type="similarity">
    <text evidence="4">Belongs to the FcoT family.</text>
</comment>
<keyword evidence="11" id="KW-1185">Reference proteome</keyword>
<evidence type="ECO:0000256" key="5">
    <source>
        <dbReference type="ARBA" id="ARBA00035127"/>
    </source>
</evidence>
<comment type="catalytic activity">
    <reaction evidence="8">
        <text>a (3R)-3-[(carboxymethyl)amino]fatty acid + holo-[ACP] + H(+) = a (2E)-enoyl-[ACP] + glycine + H2O</text>
        <dbReference type="Rhea" id="RHEA:74923"/>
        <dbReference type="Rhea" id="RHEA-COMP:9685"/>
        <dbReference type="Rhea" id="RHEA-COMP:9925"/>
        <dbReference type="ChEBI" id="CHEBI:15377"/>
        <dbReference type="ChEBI" id="CHEBI:15378"/>
        <dbReference type="ChEBI" id="CHEBI:57305"/>
        <dbReference type="ChEBI" id="CHEBI:64479"/>
        <dbReference type="ChEBI" id="CHEBI:78784"/>
        <dbReference type="ChEBI" id="CHEBI:193080"/>
        <dbReference type="EC" id="4.3.2.11"/>
    </reaction>
    <physiologicalReaction direction="right-to-left" evidence="8">
        <dbReference type="Rhea" id="RHEA:74925"/>
    </physiologicalReaction>
</comment>
<evidence type="ECO:0000256" key="7">
    <source>
        <dbReference type="ARBA" id="ARBA00035448"/>
    </source>
</evidence>
<organism evidence="10 11">
    <name type="scientific">Corynebacterium hansenii</name>
    <dbReference type="NCBI Taxonomy" id="394964"/>
    <lineage>
        <taxon>Bacteria</taxon>
        <taxon>Bacillati</taxon>
        <taxon>Actinomycetota</taxon>
        <taxon>Actinomycetes</taxon>
        <taxon>Mycobacteriales</taxon>
        <taxon>Corynebacteriaceae</taxon>
        <taxon>Corynebacterium</taxon>
    </lineage>
</organism>
<comment type="caution">
    <text evidence="10">The sequence shown here is derived from an EMBL/GenBank/DDBJ whole genome shotgun (WGS) entry which is preliminary data.</text>
</comment>
<reference evidence="11" key="1">
    <citation type="journal article" date="2019" name="Int. J. Syst. Evol. Microbiol.">
        <title>The Global Catalogue of Microorganisms (GCM) 10K type strain sequencing project: providing services to taxonomists for standard genome sequencing and annotation.</title>
        <authorList>
            <consortium name="The Broad Institute Genomics Platform"/>
            <consortium name="The Broad Institute Genome Sequencing Center for Infectious Disease"/>
            <person name="Wu L."/>
            <person name="Ma J."/>
        </authorList>
    </citation>
    <scope>NUCLEOTIDE SEQUENCE [LARGE SCALE GENOMIC DNA]</scope>
    <source>
        <strain evidence="11">CCUG 53252</strain>
    </source>
</reference>
<keyword evidence="3" id="KW-0456">Lyase</keyword>
<gene>
    <name evidence="10" type="ORF">ACFORJ_08285</name>
</gene>
<keyword evidence="1" id="KW-0276">Fatty acid metabolism</keyword>
<name>A0ABV7ZSG6_9CORY</name>
<evidence type="ECO:0000256" key="6">
    <source>
        <dbReference type="ARBA" id="ARBA00035169"/>
    </source>
</evidence>
<dbReference type="RefSeq" id="WP_290289651.1">
    <property type="nucleotide sequence ID" value="NZ_CP047211.1"/>
</dbReference>
<dbReference type="EMBL" id="JBHRZN010000002">
    <property type="protein sequence ID" value="MFC3850162.1"/>
    <property type="molecule type" value="Genomic_DNA"/>
</dbReference>
<protein>
    <recommendedName>
        <fullName evidence="6">(2E)-enoyl-[ACP] glycyltransferase</fullName>
        <ecNumber evidence="5">4.3.2.11</ecNumber>
    </recommendedName>
    <alternativeName>
        <fullName evidence="7">(2E)-unsaturated fatty acyl-[ACP] glycyltransferase</fullName>
    </alternativeName>
</protein>
<evidence type="ECO:0000313" key="11">
    <source>
        <dbReference type="Proteomes" id="UP001595751"/>
    </source>
</evidence>
<proteinExistence type="inferred from homology"/>
<dbReference type="InterPro" id="IPR022598">
    <property type="entry name" value="FcoT_ThioEstase"/>
</dbReference>
<evidence type="ECO:0000313" key="10">
    <source>
        <dbReference type="EMBL" id="MFC3850162.1"/>
    </source>
</evidence>
<dbReference type="Proteomes" id="UP001595751">
    <property type="component" value="Unassembled WGS sequence"/>
</dbReference>
<dbReference type="Pfam" id="PF10862">
    <property type="entry name" value="FcoT"/>
    <property type="match status" value="1"/>
</dbReference>
<dbReference type="EC" id="4.3.2.11" evidence="5"/>
<keyword evidence="2" id="KW-0443">Lipid metabolism</keyword>
<evidence type="ECO:0000256" key="8">
    <source>
        <dbReference type="ARBA" id="ARBA00048742"/>
    </source>
</evidence>
<evidence type="ECO:0000256" key="4">
    <source>
        <dbReference type="ARBA" id="ARBA00035117"/>
    </source>
</evidence>
<dbReference type="Gene3D" id="3.10.129.30">
    <property type="entry name" value="Rv0098, thioesterase-like hot dog domain"/>
    <property type="match status" value="1"/>
</dbReference>
<evidence type="ECO:0000256" key="3">
    <source>
        <dbReference type="ARBA" id="ARBA00023239"/>
    </source>
</evidence>
<evidence type="ECO:0000256" key="1">
    <source>
        <dbReference type="ARBA" id="ARBA00022832"/>
    </source>
</evidence>
<accession>A0ABV7ZSG6</accession>
<evidence type="ECO:0000256" key="9">
    <source>
        <dbReference type="SAM" id="MobiDB-lite"/>
    </source>
</evidence>
<feature type="region of interest" description="Disordered" evidence="9">
    <location>
        <begin position="215"/>
        <end position="235"/>
    </location>
</feature>
<sequence length="235" mass="25471">MTATTAHDPDRAAAPAGATVRTDDDALFHRCMDPYRAKGCIYLTSSEVEVRADRPVEGVSEEAGPAGIVGRGTFRIGESCYIDDTGHFNAAEFVISYNQLMYMSLCEAVASGENPIFAGWTIDDYWERQLPDVLIQQLDTRYSRPVNARDYRAEFRVTGIDGSRLDRGILKLRTEVEFTDDDGGRARGKVLLALTNAPAAGIESIRAIASLPDHPVPTPLNGGTPNRPAAIGGAR</sequence>